<sequence>MTLILSPNMLDYKIIKSNKYINSKQSNISINAQKILVFAMAMIKPEDTEFMDIQIPVRLILGKGDQVLQGYDYKKVKEAASELMDLRIEIERSDGRWKKINFVSTSEGQDGAPFIKFRFNDAAKPYLLNLRDNYTQYVLKYVNNFKTNFSFRIYEICRQYLKIGKREISVDRFRMLLNLEHKHKRWQDLRREVIEKSLKEINEYSDIHVAYEVLKTGRRITDIVFLISPNTNSGFNEKMLGMPIEMQIKSGYHINEAVRGMEEMIPMQEKSDGLEKNSETREEEIARLARIERKKLEEQRASVKSELYNQYYLDIRKEYVTNFGMEFKKKYVDWVQEHGNLEERKSLQELIELRDKASQKCWNFYGTFLIRNYGTSEDRKWLDIDAWWEDNKSIEQGGGEEPF</sequence>
<dbReference type="SUPFAM" id="SSF46785">
    <property type="entry name" value="Winged helix' DNA-binding domain"/>
    <property type="match status" value="2"/>
</dbReference>
<organism evidence="4 5">
    <name type="scientific">Aureibacter tunicatorum</name>
    <dbReference type="NCBI Taxonomy" id="866807"/>
    <lineage>
        <taxon>Bacteria</taxon>
        <taxon>Pseudomonadati</taxon>
        <taxon>Bacteroidota</taxon>
        <taxon>Cytophagia</taxon>
        <taxon>Cytophagales</taxon>
        <taxon>Persicobacteraceae</taxon>
        <taxon>Aureibacter</taxon>
    </lineage>
</organism>
<evidence type="ECO:0000313" key="4">
    <source>
        <dbReference type="EMBL" id="MDR6242080.1"/>
    </source>
</evidence>
<keyword evidence="5" id="KW-1185">Reference proteome</keyword>
<dbReference type="Proteomes" id="UP001185092">
    <property type="component" value="Unassembled WGS sequence"/>
</dbReference>
<dbReference type="Gene3D" id="1.10.10.10">
    <property type="entry name" value="Winged helix-like DNA-binding domain superfamily/Winged helix DNA-binding domain"/>
    <property type="match status" value="2"/>
</dbReference>
<dbReference type="Pfam" id="PF21205">
    <property type="entry name" value="Rep3_C"/>
    <property type="match status" value="1"/>
</dbReference>
<dbReference type="AlphaFoldDB" id="A0AAE4BVG5"/>
<feature type="domain" description="Initiator Rep protein WH1" evidence="3">
    <location>
        <begin position="14"/>
        <end position="157"/>
    </location>
</feature>
<dbReference type="EMBL" id="JAVDQD010000018">
    <property type="protein sequence ID" value="MDR6242080.1"/>
    <property type="molecule type" value="Genomic_DNA"/>
</dbReference>
<protein>
    <submittedName>
        <fullName evidence="4">Plasmid replication initiation protein</fullName>
    </submittedName>
</protein>
<comment type="similarity">
    <text evidence="1">Belongs to the initiator RepB protein family.</text>
</comment>
<dbReference type="GO" id="GO:0003887">
    <property type="term" value="F:DNA-directed DNA polymerase activity"/>
    <property type="evidence" value="ECO:0007669"/>
    <property type="project" value="InterPro"/>
</dbReference>
<evidence type="ECO:0000256" key="1">
    <source>
        <dbReference type="ARBA" id="ARBA00038283"/>
    </source>
</evidence>
<dbReference type="InterPro" id="IPR036390">
    <property type="entry name" value="WH_DNA-bd_sf"/>
</dbReference>
<name>A0AAE4BVG5_9BACT</name>
<evidence type="ECO:0000256" key="2">
    <source>
        <dbReference type="SAM" id="Coils"/>
    </source>
</evidence>
<gene>
    <name evidence="4" type="ORF">HNQ88_005167</name>
</gene>
<dbReference type="GO" id="GO:0006270">
    <property type="term" value="P:DNA replication initiation"/>
    <property type="evidence" value="ECO:0007669"/>
    <property type="project" value="InterPro"/>
</dbReference>
<dbReference type="Pfam" id="PF01051">
    <property type="entry name" value="Rep3_N"/>
    <property type="match status" value="1"/>
</dbReference>
<comment type="caution">
    <text evidence="4">The sequence shown here is derived from an EMBL/GenBank/DDBJ whole genome shotgun (WGS) entry which is preliminary data.</text>
</comment>
<dbReference type="InterPro" id="IPR000525">
    <property type="entry name" value="Initiator_Rep_WH1"/>
</dbReference>
<feature type="coiled-coil region" evidence="2">
    <location>
        <begin position="274"/>
        <end position="306"/>
    </location>
</feature>
<dbReference type="InterPro" id="IPR036388">
    <property type="entry name" value="WH-like_DNA-bd_sf"/>
</dbReference>
<dbReference type="RefSeq" id="WP_309943453.1">
    <property type="nucleotide sequence ID" value="NZ_AP025312.1"/>
</dbReference>
<evidence type="ECO:0000313" key="5">
    <source>
        <dbReference type="Proteomes" id="UP001185092"/>
    </source>
</evidence>
<keyword evidence="2" id="KW-0175">Coiled coil</keyword>
<accession>A0AAE4BVG5</accession>
<evidence type="ECO:0000259" key="3">
    <source>
        <dbReference type="Pfam" id="PF01051"/>
    </source>
</evidence>
<proteinExistence type="inferred from homology"/>
<reference evidence="4" key="1">
    <citation type="submission" date="2023-07" db="EMBL/GenBank/DDBJ databases">
        <title>Genomic Encyclopedia of Type Strains, Phase IV (KMG-IV): sequencing the most valuable type-strain genomes for metagenomic binning, comparative biology and taxonomic classification.</title>
        <authorList>
            <person name="Goeker M."/>
        </authorList>
    </citation>
    <scope>NUCLEOTIDE SEQUENCE</scope>
    <source>
        <strain evidence="4">DSM 26174</strain>
    </source>
</reference>